<dbReference type="PANTHER" id="PTHR10039:SF16">
    <property type="entry name" value="GPI INOSITOL-DEACYLASE"/>
    <property type="match status" value="1"/>
</dbReference>
<keyword evidence="4" id="KW-1185">Reference proteome</keyword>
<gene>
    <name evidence="3" type="ORF">PCAMFM013_S023g000029</name>
</gene>
<dbReference type="InterPro" id="IPR056884">
    <property type="entry name" value="NPHP3-like_N"/>
</dbReference>
<evidence type="ECO:0000313" key="3">
    <source>
        <dbReference type="EMBL" id="CRL27571.1"/>
    </source>
</evidence>
<evidence type="ECO:0000259" key="2">
    <source>
        <dbReference type="Pfam" id="PF24883"/>
    </source>
</evidence>
<evidence type="ECO:0000256" key="1">
    <source>
        <dbReference type="ARBA" id="ARBA00022737"/>
    </source>
</evidence>
<accession>A0A0G4PN28</accession>
<keyword evidence="1" id="KW-0677">Repeat</keyword>
<dbReference type="Proteomes" id="UP000053732">
    <property type="component" value="Unassembled WGS sequence"/>
</dbReference>
<protein>
    <submittedName>
        <fullName evidence="3">Str. FM013</fullName>
    </submittedName>
</protein>
<dbReference type="InterPro" id="IPR027417">
    <property type="entry name" value="P-loop_NTPase"/>
</dbReference>
<proteinExistence type="predicted"/>
<dbReference type="PANTHER" id="PTHR10039">
    <property type="entry name" value="AMELOGENIN"/>
    <property type="match status" value="1"/>
</dbReference>
<dbReference type="AlphaFoldDB" id="A0A0G4PN28"/>
<feature type="domain" description="Nephrocystin 3-like N-terminal" evidence="2">
    <location>
        <begin position="202"/>
        <end position="358"/>
    </location>
</feature>
<organism evidence="3 4">
    <name type="scientific">Penicillium camemberti (strain FM 013)</name>
    <dbReference type="NCBI Taxonomy" id="1429867"/>
    <lineage>
        <taxon>Eukaryota</taxon>
        <taxon>Fungi</taxon>
        <taxon>Dikarya</taxon>
        <taxon>Ascomycota</taxon>
        <taxon>Pezizomycotina</taxon>
        <taxon>Eurotiomycetes</taxon>
        <taxon>Eurotiomycetidae</taxon>
        <taxon>Eurotiales</taxon>
        <taxon>Aspergillaceae</taxon>
        <taxon>Penicillium</taxon>
    </lineage>
</organism>
<evidence type="ECO:0000313" key="4">
    <source>
        <dbReference type="Proteomes" id="UP000053732"/>
    </source>
</evidence>
<sequence>MDGVSGVASIIAVAQFAASIVEYIKAIVDAPLHKRKLLVAIIQARGLLLTLHELTIQVEDEDWSSTILSLSQSDGPLSTFQTTLEDIAEKLGITNSDSRMTTALHRLRWPFDQKGLEERITLLEKLKSQFSLALANDHLRLSMEIRNELRYVQTQLTESTINSRRQMINSLSREQEIIVKSLSAANISKKLDAETVVGLRASTEWFLSHEKFKEWHTTNPIQQVLVLTGVPGSGKSYLCEVVRFFVGLWHQLDSVCIASFPFHPSGQEEPSESLVLSSIVQQVLLQRPYLIEHVNALRVTGGPLSVADSVKLIMLARGDLDQLYIILDEFDICERIALRTFEILLSVKPPLNILIAGRPTILLSEALQGYPLVSIEDARPSKIIHEIVDAMIQGHLGNH</sequence>
<dbReference type="Pfam" id="PF24883">
    <property type="entry name" value="NPHP3_N"/>
    <property type="match status" value="1"/>
</dbReference>
<reference evidence="3 4" key="1">
    <citation type="journal article" date="2014" name="Nat. Commun.">
        <title>Multiple recent horizontal transfers of a large genomic region in cheese making fungi.</title>
        <authorList>
            <person name="Cheeseman K."/>
            <person name="Ropars J."/>
            <person name="Renault P."/>
            <person name="Dupont J."/>
            <person name="Gouzy J."/>
            <person name="Branca A."/>
            <person name="Abraham A.L."/>
            <person name="Ceppi M."/>
            <person name="Conseiller E."/>
            <person name="Debuchy R."/>
            <person name="Malagnac F."/>
            <person name="Goarin A."/>
            <person name="Silar P."/>
            <person name="Lacoste S."/>
            <person name="Sallet E."/>
            <person name="Bensimon A."/>
            <person name="Giraud T."/>
            <person name="Brygoo Y."/>
        </authorList>
    </citation>
    <scope>NUCLEOTIDE SEQUENCE [LARGE SCALE GENOMIC DNA]</scope>
    <source>
        <strain evidence="4">FM 013</strain>
    </source>
</reference>
<dbReference type="STRING" id="1429867.A0A0G4PN28"/>
<name>A0A0G4PN28_PENC3</name>
<dbReference type="SUPFAM" id="SSF52540">
    <property type="entry name" value="P-loop containing nucleoside triphosphate hydrolases"/>
    <property type="match status" value="1"/>
</dbReference>
<dbReference type="EMBL" id="HG793156">
    <property type="protein sequence ID" value="CRL27571.1"/>
    <property type="molecule type" value="Genomic_DNA"/>
</dbReference>